<comment type="caution">
    <text evidence="3">The sequence shown here is derived from an EMBL/GenBank/DDBJ whole genome shotgun (WGS) entry which is preliminary data.</text>
</comment>
<protein>
    <submittedName>
        <fullName evidence="3">Protein LURP-one-related 15</fullName>
    </submittedName>
</protein>
<accession>A0ABD1AKK1</accession>
<gene>
    <name evidence="3" type="ORF">V5N11_028034</name>
</gene>
<dbReference type="InterPro" id="IPR007612">
    <property type="entry name" value="LOR"/>
</dbReference>
<dbReference type="Pfam" id="PF04525">
    <property type="entry name" value="LOR"/>
    <property type="match status" value="1"/>
</dbReference>
<dbReference type="InterPro" id="IPR038595">
    <property type="entry name" value="LOR_sf"/>
</dbReference>
<dbReference type="Gene3D" id="2.40.160.200">
    <property type="entry name" value="LURP1-related"/>
    <property type="match status" value="1"/>
</dbReference>
<reference evidence="3 4" key="1">
    <citation type="submission" date="2024-04" db="EMBL/GenBank/DDBJ databases">
        <title>Genome assembly C_amara_ONT_v2.</title>
        <authorList>
            <person name="Yant L."/>
            <person name="Moore C."/>
            <person name="Slenker M."/>
        </authorList>
    </citation>
    <scope>NUCLEOTIDE SEQUENCE [LARGE SCALE GENOMIC DNA]</scope>
    <source>
        <tissue evidence="3">Leaf</tissue>
    </source>
</reference>
<comment type="similarity">
    <text evidence="1">Belongs to the LOR family.</text>
</comment>
<dbReference type="Proteomes" id="UP001558713">
    <property type="component" value="Unassembled WGS sequence"/>
</dbReference>
<evidence type="ECO:0000313" key="3">
    <source>
        <dbReference type="EMBL" id="KAL1207290.1"/>
    </source>
</evidence>
<evidence type="ECO:0000256" key="2">
    <source>
        <dbReference type="SAM" id="MobiDB-lite"/>
    </source>
</evidence>
<evidence type="ECO:0000313" key="4">
    <source>
        <dbReference type="Proteomes" id="UP001558713"/>
    </source>
</evidence>
<feature type="region of interest" description="Disordered" evidence="2">
    <location>
        <begin position="1"/>
        <end position="22"/>
    </location>
</feature>
<proteinExistence type="inferred from homology"/>
<dbReference type="PANTHER" id="PTHR31087">
    <property type="match status" value="1"/>
</dbReference>
<keyword evidence="4" id="KW-1185">Reference proteome</keyword>
<dbReference type="PANTHER" id="PTHR31087:SF160">
    <property type="entry name" value="PROTEIN LURP-ONE-RELATED 1-RELATED"/>
    <property type="match status" value="1"/>
</dbReference>
<dbReference type="EMBL" id="JBANAX010000482">
    <property type="protein sequence ID" value="KAL1207290.1"/>
    <property type="molecule type" value="Genomic_DNA"/>
</dbReference>
<dbReference type="SUPFAM" id="SSF54518">
    <property type="entry name" value="Tubby C-terminal domain-like"/>
    <property type="match status" value="1"/>
</dbReference>
<name>A0ABD1AKK1_CARAN</name>
<organism evidence="3 4">
    <name type="scientific">Cardamine amara subsp. amara</name>
    <dbReference type="NCBI Taxonomy" id="228776"/>
    <lineage>
        <taxon>Eukaryota</taxon>
        <taxon>Viridiplantae</taxon>
        <taxon>Streptophyta</taxon>
        <taxon>Embryophyta</taxon>
        <taxon>Tracheophyta</taxon>
        <taxon>Spermatophyta</taxon>
        <taxon>Magnoliopsida</taxon>
        <taxon>eudicotyledons</taxon>
        <taxon>Gunneridae</taxon>
        <taxon>Pentapetalae</taxon>
        <taxon>rosids</taxon>
        <taxon>malvids</taxon>
        <taxon>Brassicales</taxon>
        <taxon>Brassicaceae</taxon>
        <taxon>Cardamineae</taxon>
        <taxon>Cardamine</taxon>
    </lineage>
</organism>
<sequence length="230" mass="25180">MEQSNAKAYPQDTGPSAPPLPLQGGGVTGVIVDSRFCASYPVEMAFDRGMMQLTAGNIVITDVKGNMLFKVQDRVFGLHDKRILLDGSGSPVLTLQEKMMTMHCRWKVFRGGSTEPGDLLYTVKRTSVVQMKMKLDVFLSHNKEKKTCDFQVRGNWFEGSSTVYVGESDVIVAQMDKKDVVSGKINFSVSVYPNVDIAFIASLIVVILYPNANHTALTLLPLVAMGAIAL</sequence>
<dbReference type="AlphaFoldDB" id="A0ABD1AKK1"/>
<evidence type="ECO:0000256" key="1">
    <source>
        <dbReference type="ARBA" id="ARBA00005437"/>
    </source>
</evidence>
<dbReference type="InterPro" id="IPR025659">
    <property type="entry name" value="Tubby-like_C"/>
</dbReference>